<evidence type="ECO:0000313" key="4">
    <source>
        <dbReference type="EMBL" id="KAA8898785.1"/>
    </source>
</evidence>
<keyword evidence="2" id="KW-0677">Repeat</keyword>
<dbReference type="PANTHER" id="PTHR47939:SF13">
    <property type="entry name" value="OS03G0201400 PROTEIN"/>
    <property type="match status" value="1"/>
</dbReference>
<dbReference type="PANTHER" id="PTHR47939">
    <property type="entry name" value="MEMBRANE-ASSOCIATED SALT-INDUCIBLE PROTEIN-LIKE"/>
    <property type="match status" value="1"/>
</dbReference>
<evidence type="ECO:0000256" key="3">
    <source>
        <dbReference type="PROSITE-ProRule" id="PRU00708"/>
    </source>
</evidence>
<keyword evidence="5" id="KW-1185">Reference proteome</keyword>
<protein>
    <submittedName>
        <fullName evidence="4">Uncharacterized protein</fullName>
    </submittedName>
</protein>
<dbReference type="InterPro" id="IPR050667">
    <property type="entry name" value="PPR-containing_protein"/>
</dbReference>
<feature type="repeat" description="PPR" evidence="3">
    <location>
        <begin position="431"/>
        <end position="466"/>
    </location>
</feature>
<reference evidence="4" key="1">
    <citation type="journal article" date="2019" name="G3 (Bethesda)">
        <title>Genome Assemblies of Two Rare Opportunistic Yeast Pathogens: Diutina rugosa (syn. Candida rugosa) and Trichomonascus ciferrii (syn. Candida ciferrii).</title>
        <authorList>
            <person name="Mixao V."/>
            <person name="Saus E."/>
            <person name="Hansen A.P."/>
            <person name="Lass-Florl C."/>
            <person name="Gabaldon T."/>
        </authorList>
    </citation>
    <scope>NUCLEOTIDE SEQUENCE</scope>
    <source>
        <strain evidence="4">CBS 4856</strain>
    </source>
</reference>
<dbReference type="OrthoDB" id="1908178at2759"/>
<gene>
    <name evidence="4" type="ORF">TRICI_006469</name>
</gene>
<dbReference type="GO" id="GO:0005739">
    <property type="term" value="C:mitochondrion"/>
    <property type="evidence" value="ECO:0007669"/>
    <property type="project" value="UniProtKB-SubCell"/>
</dbReference>
<proteinExistence type="predicted"/>
<accession>A0A642UGT9</accession>
<dbReference type="Proteomes" id="UP000761534">
    <property type="component" value="Unassembled WGS sequence"/>
</dbReference>
<dbReference type="InterPro" id="IPR002885">
    <property type="entry name" value="PPR_rpt"/>
</dbReference>
<comment type="subcellular location">
    <subcellularLocation>
        <location evidence="1">Mitochondrion</location>
    </subcellularLocation>
</comment>
<comment type="caution">
    <text evidence="4">The sequence shown here is derived from an EMBL/GenBank/DDBJ whole genome shotgun (WGS) entry which is preliminary data.</text>
</comment>
<sequence length="570" mass="66230">MRPSNLSLLRTGRVIGRIWARKSFGRSWYSTISPAGIISDHGGLSREIDLEKCYDETLSRIVEDNQTFLHERFNTDDTKVSKLVSANGEEDIENNDQLQHQFSNDLLEFSVDGENRKIQKIIRQASSDLNREYHEVKKRRLMIPRSLDQCSVTQYNEFLRSLYYKNSAGSALDYRKLFRAYNALPKPAPFHIEGTHLEDLISLLMDSDPEGQIYGKNHASNVYMGVLSDILECGMPISVREYNSAMYVIGKTISTDEEAERKWPLIEDRLVQLKASNEHKMLRDVSTLNILMGIAVRTNSAQLLEGLVQEFERNHLKPDRFTMMVYLAYMANNHDPEGVRQTYQKIKDSGHVVDITMMNMVFKCLLCSGDLDTAEGLFNALPRQNIRQKPHEISRLTKKVQLMDYLIDITAKQQSNGGQSASKYYVPVVPDYYTYNMFLNYYCIERGNFNQSMAIIKLMVEHNLISKHSFYRLYRAFPTNQRKNSHEWTLERLNYVTEYLCYLQQQSREDFYTIPMGENAVRAYRRLTGRENHTFLDQLQLTLDRSRAPEVRAITVYKTLSALLDTFQCK</sequence>
<dbReference type="EMBL" id="SWFS01000538">
    <property type="protein sequence ID" value="KAA8898785.1"/>
    <property type="molecule type" value="Genomic_DNA"/>
</dbReference>
<dbReference type="PROSITE" id="PS51375">
    <property type="entry name" value="PPR"/>
    <property type="match status" value="1"/>
</dbReference>
<evidence type="ECO:0000313" key="5">
    <source>
        <dbReference type="Proteomes" id="UP000761534"/>
    </source>
</evidence>
<dbReference type="Gene3D" id="1.25.40.10">
    <property type="entry name" value="Tetratricopeptide repeat domain"/>
    <property type="match status" value="1"/>
</dbReference>
<evidence type="ECO:0000256" key="2">
    <source>
        <dbReference type="ARBA" id="ARBA00022737"/>
    </source>
</evidence>
<name>A0A642UGT9_9ASCO</name>
<dbReference type="VEuPathDB" id="FungiDB:TRICI_006469"/>
<organism evidence="4 5">
    <name type="scientific">Trichomonascus ciferrii</name>
    <dbReference type="NCBI Taxonomy" id="44093"/>
    <lineage>
        <taxon>Eukaryota</taxon>
        <taxon>Fungi</taxon>
        <taxon>Dikarya</taxon>
        <taxon>Ascomycota</taxon>
        <taxon>Saccharomycotina</taxon>
        <taxon>Dipodascomycetes</taxon>
        <taxon>Dipodascales</taxon>
        <taxon>Trichomonascaceae</taxon>
        <taxon>Trichomonascus</taxon>
        <taxon>Trichomonascus ciferrii complex</taxon>
    </lineage>
</organism>
<evidence type="ECO:0000256" key="1">
    <source>
        <dbReference type="ARBA" id="ARBA00004173"/>
    </source>
</evidence>
<dbReference type="InterPro" id="IPR011990">
    <property type="entry name" value="TPR-like_helical_dom_sf"/>
</dbReference>
<dbReference type="AlphaFoldDB" id="A0A642UGT9"/>